<feature type="compositionally biased region" description="Basic and acidic residues" evidence="1">
    <location>
        <begin position="78"/>
        <end position="99"/>
    </location>
</feature>
<organism evidence="2">
    <name type="scientific">Fagus sylvatica</name>
    <name type="common">Beechnut</name>
    <dbReference type="NCBI Taxonomy" id="28930"/>
    <lineage>
        <taxon>Eukaryota</taxon>
        <taxon>Viridiplantae</taxon>
        <taxon>Streptophyta</taxon>
        <taxon>Embryophyta</taxon>
        <taxon>Tracheophyta</taxon>
        <taxon>Spermatophyta</taxon>
        <taxon>Magnoliopsida</taxon>
        <taxon>eudicotyledons</taxon>
        <taxon>Gunneridae</taxon>
        <taxon>Pentapetalae</taxon>
        <taxon>rosids</taxon>
        <taxon>fabids</taxon>
        <taxon>Fagales</taxon>
        <taxon>Fagaceae</taxon>
        <taxon>Fagus</taxon>
    </lineage>
</organism>
<dbReference type="AlphaFoldDB" id="A0A2N9GH16"/>
<sequence>MQKIILSVLSDGQIHGHFTAKFIFPWLRLHRVNPTAPSPQRPGSFEGERGSCLRRWRGSFEGDPREAASGAGAGYGGERGRERGGEEGEGRDEGVRVGEEHAVPFLGCAPAPIREGRTEEEKDRNGRGGICLVPGGGKIKRKGGRGMHVSYVIVLAWTILPYETSNP</sequence>
<feature type="compositionally biased region" description="Basic and acidic residues" evidence="1">
    <location>
        <begin position="114"/>
        <end position="126"/>
    </location>
</feature>
<dbReference type="EMBL" id="OIVN01001905">
    <property type="protein sequence ID" value="SPC98835.1"/>
    <property type="molecule type" value="Genomic_DNA"/>
</dbReference>
<proteinExistence type="predicted"/>
<accession>A0A2N9GH16</accession>
<feature type="region of interest" description="Disordered" evidence="1">
    <location>
        <begin position="57"/>
        <end position="99"/>
    </location>
</feature>
<reference evidence="2" key="1">
    <citation type="submission" date="2018-02" db="EMBL/GenBank/DDBJ databases">
        <authorList>
            <person name="Cohen D.B."/>
            <person name="Kent A.D."/>
        </authorList>
    </citation>
    <scope>NUCLEOTIDE SEQUENCE</scope>
</reference>
<protein>
    <submittedName>
        <fullName evidence="2">Uncharacterized protein</fullName>
    </submittedName>
</protein>
<gene>
    <name evidence="2" type="ORF">FSB_LOCUS26717</name>
</gene>
<evidence type="ECO:0000313" key="2">
    <source>
        <dbReference type="EMBL" id="SPC98835.1"/>
    </source>
</evidence>
<feature type="region of interest" description="Disordered" evidence="1">
    <location>
        <begin position="108"/>
        <end position="127"/>
    </location>
</feature>
<evidence type="ECO:0000256" key="1">
    <source>
        <dbReference type="SAM" id="MobiDB-lite"/>
    </source>
</evidence>
<name>A0A2N9GH16_FAGSY</name>